<feature type="domain" description="RmlD-like substrate binding" evidence="1">
    <location>
        <begin position="1"/>
        <end position="277"/>
    </location>
</feature>
<dbReference type="PANTHER" id="PTHR10491">
    <property type="entry name" value="DTDP-4-DEHYDRORHAMNOSE REDUCTASE"/>
    <property type="match status" value="1"/>
</dbReference>
<dbReference type="Pfam" id="PF04321">
    <property type="entry name" value="RmlD_sub_bind"/>
    <property type="match status" value="1"/>
</dbReference>
<evidence type="ECO:0000259" key="1">
    <source>
        <dbReference type="Pfam" id="PF04321"/>
    </source>
</evidence>
<dbReference type="AlphaFoldDB" id="T0ZN79"/>
<name>T0ZN79_9ZZZZ</name>
<dbReference type="InterPro" id="IPR029903">
    <property type="entry name" value="RmlD-like-bd"/>
</dbReference>
<dbReference type="Gene3D" id="3.90.25.10">
    <property type="entry name" value="UDP-galactose 4-epimerase, domain 1"/>
    <property type="match status" value="1"/>
</dbReference>
<dbReference type="EMBL" id="AUZZ01006550">
    <property type="protein sequence ID" value="EQD45942.1"/>
    <property type="molecule type" value="Genomic_DNA"/>
</dbReference>
<evidence type="ECO:0000313" key="2">
    <source>
        <dbReference type="EMBL" id="EQD45942.1"/>
    </source>
</evidence>
<accession>T0ZN79</accession>
<dbReference type="SUPFAM" id="SSF51735">
    <property type="entry name" value="NAD(P)-binding Rossmann-fold domains"/>
    <property type="match status" value="1"/>
</dbReference>
<dbReference type="PANTHER" id="PTHR10491:SF4">
    <property type="entry name" value="METHIONINE ADENOSYLTRANSFERASE 2 SUBUNIT BETA"/>
    <property type="match status" value="1"/>
</dbReference>
<dbReference type="GO" id="GO:0005829">
    <property type="term" value="C:cytosol"/>
    <property type="evidence" value="ECO:0007669"/>
    <property type="project" value="TreeGrafter"/>
</dbReference>
<proteinExistence type="predicted"/>
<gene>
    <name evidence="2" type="ORF">B2A_09077</name>
</gene>
<dbReference type="EC" id="1.1.1.133" evidence="2"/>
<comment type="caution">
    <text evidence="2">The sequence shown here is derived from an EMBL/GenBank/DDBJ whole genome shotgun (WGS) entry which is preliminary data.</text>
</comment>
<dbReference type="GO" id="GO:0019305">
    <property type="term" value="P:dTDP-rhamnose biosynthetic process"/>
    <property type="evidence" value="ECO:0007669"/>
    <property type="project" value="TreeGrafter"/>
</dbReference>
<sequence length="287" mass="32748">GISGLVGSRLAELQKDYEVYGTYNTHEVNKKNYFKLDTIDREATFKLIERINPRYIIDTHAISNVDYCELHPEEAWRVNVDGVRNVAEASKKYAAKYVFFSTDYVFDGRKFNYTEKDKPMPLNYYAKTKLAAEYMLSALDINHITIRTAVIYGSSGMNKVSFPLWAINKLKGGENVKVVADQYNKPTLADNLIDFMMRLCKKDETGIFHVTGSELINRYDFARLVAKTFGFDENKISAITSAELNQIARRPESVNLSTEKAERVTKIKPIGVKEGLKILREQIGDIK</sequence>
<reference evidence="2" key="2">
    <citation type="journal article" date="2014" name="ISME J.">
        <title>Microbial stratification in low pH oxic and suboxic macroscopic growths along an acid mine drainage.</title>
        <authorList>
            <person name="Mendez-Garcia C."/>
            <person name="Mesa V."/>
            <person name="Sprenger R.R."/>
            <person name="Richter M."/>
            <person name="Diez M.S."/>
            <person name="Solano J."/>
            <person name="Bargiela R."/>
            <person name="Golyshina O.V."/>
            <person name="Manteca A."/>
            <person name="Ramos J.L."/>
            <person name="Gallego J.R."/>
            <person name="Llorente I."/>
            <person name="Martins Dos Santos V.A."/>
            <person name="Jensen O.N."/>
            <person name="Pelaez A.I."/>
            <person name="Sanchez J."/>
            <person name="Ferrer M."/>
        </authorList>
    </citation>
    <scope>NUCLEOTIDE SEQUENCE</scope>
</reference>
<feature type="non-terminal residue" evidence="2">
    <location>
        <position position="1"/>
    </location>
</feature>
<dbReference type="CDD" id="cd05254">
    <property type="entry name" value="dTDP_HR_like_SDR_e"/>
    <property type="match status" value="1"/>
</dbReference>
<dbReference type="InterPro" id="IPR036291">
    <property type="entry name" value="NAD(P)-bd_dom_sf"/>
</dbReference>
<keyword evidence="2" id="KW-0560">Oxidoreductase</keyword>
<dbReference type="Gene3D" id="3.40.50.720">
    <property type="entry name" value="NAD(P)-binding Rossmann-like Domain"/>
    <property type="match status" value="1"/>
</dbReference>
<dbReference type="GO" id="GO:0008831">
    <property type="term" value="F:dTDP-4-dehydrorhamnose reductase activity"/>
    <property type="evidence" value="ECO:0007669"/>
    <property type="project" value="UniProtKB-EC"/>
</dbReference>
<protein>
    <submittedName>
        <fullName evidence="2">dTDP-4-dehydrorhamnose reductase</fullName>
        <ecNumber evidence="2">1.1.1.133</ecNumber>
    </submittedName>
</protein>
<organism evidence="2">
    <name type="scientific">mine drainage metagenome</name>
    <dbReference type="NCBI Taxonomy" id="410659"/>
    <lineage>
        <taxon>unclassified sequences</taxon>
        <taxon>metagenomes</taxon>
        <taxon>ecological metagenomes</taxon>
    </lineage>
</organism>
<dbReference type="InterPro" id="IPR005913">
    <property type="entry name" value="dTDP_dehydrorham_reduct"/>
</dbReference>
<reference evidence="2" key="1">
    <citation type="submission" date="2013-08" db="EMBL/GenBank/DDBJ databases">
        <authorList>
            <person name="Mendez C."/>
            <person name="Richter M."/>
            <person name="Ferrer M."/>
            <person name="Sanchez J."/>
        </authorList>
    </citation>
    <scope>NUCLEOTIDE SEQUENCE</scope>
</reference>